<dbReference type="AlphaFoldDB" id="A0A4Y1QW42"/>
<feature type="compositionally biased region" description="Basic and acidic residues" evidence="1">
    <location>
        <begin position="123"/>
        <end position="136"/>
    </location>
</feature>
<feature type="compositionally biased region" description="Basic and acidic residues" evidence="1">
    <location>
        <begin position="89"/>
        <end position="102"/>
    </location>
</feature>
<name>A0A4Y1QW42_PRUDU</name>
<feature type="region of interest" description="Disordered" evidence="1">
    <location>
        <begin position="160"/>
        <end position="265"/>
    </location>
</feature>
<sequence>MRTTKSKNDHQIINVTYEGYKEGKIKKLKHVIGNHPAVIRAKEGKKTFIEIKEINMGNCASEPKTKGDDVAGVPAPEPKTEELVQGNEVNRELLQEENKADDGDAQQNNDAGHNKQPSLGALLKEEEEKTAQVAAKLEEAEEKAKMTEKKEEVVVELEKAFEAAPVAVTQEDKKSDIEEKKPEVKETKPEVEETKPEVKEIKPEEKVTKPEENDTKPGEKVTKPEEKETKPEEKVIKPEEKVTKPEEKETKPEEKETKEEKKEQI</sequence>
<protein>
    <submittedName>
        <fullName evidence="2">Uncharacterized protein</fullName>
    </submittedName>
</protein>
<gene>
    <name evidence="2" type="ORF">Prudu_004773</name>
</gene>
<feature type="compositionally biased region" description="Basic and acidic residues" evidence="1">
    <location>
        <begin position="170"/>
        <end position="265"/>
    </location>
</feature>
<organism evidence="2">
    <name type="scientific">Prunus dulcis</name>
    <name type="common">Almond</name>
    <name type="synonym">Amygdalus dulcis</name>
    <dbReference type="NCBI Taxonomy" id="3755"/>
    <lineage>
        <taxon>Eukaryota</taxon>
        <taxon>Viridiplantae</taxon>
        <taxon>Streptophyta</taxon>
        <taxon>Embryophyta</taxon>
        <taxon>Tracheophyta</taxon>
        <taxon>Spermatophyta</taxon>
        <taxon>Magnoliopsida</taxon>
        <taxon>eudicotyledons</taxon>
        <taxon>Gunneridae</taxon>
        <taxon>Pentapetalae</taxon>
        <taxon>rosids</taxon>
        <taxon>fabids</taxon>
        <taxon>Rosales</taxon>
        <taxon>Rosaceae</taxon>
        <taxon>Amygdaloideae</taxon>
        <taxon>Amygdaleae</taxon>
        <taxon>Prunus</taxon>
    </lineage>
</organism>
<evidence type="ECO:0000256" key="1">
    <source>
        <dbReference type="SAM" id="MobiDB-lite"/>
    </source>
</evidence>
<feature type="region of interest" description="Disordered" evidence="1">
    <location>
        <begin position="59"/>
        <end position="136"/>
    </location>
</feature>
<proteinExistence type="predicted"/>
<dbReference type="EMBL" id="AP019297">
    <property type="protein sequence ID" value="BBG96070.1"/>
    <property type="molecule type" value="Genomic_DNA"/>
</dbReference>
<evidence type="ECO:0000313" key="2">
    <source>
        <dbReference type="EMBL" id="BBG96070.1"/>
    </source>
</evidence>
<accession>A0A4Y1QW42</accession>
<reference evidence="2" key="1">
    <citation type="journal article" date="2019" name="Science">
        <title>Mutation of a bHLH transcription factor allowed almond domestication.</title>
        <authorList>
            <person name="Sanchez-Perez R."/>
            <person name="Pavan S."/>
            <person name="Mazzeo R."/>
            <person name="Moldovan C."/>
            <person name="Aiese Cigliano R."/>
            <person name="Del Cueto J."/>
            <person name="Ricciardi F."/>
            <person name="Lotti C."/>
            <person name="Ricciardi L."/>
            <person name="Dicenta F."/>
            <person name="Lopez-Marques R.L."/>
            <person name="Lindberg Moller B."/>
        </authorList>
    </citation>
    <scope>NUCLEOTIDE SEQUENCE</scope>
</reference>